<dbReference type="InterPro" id="IPR002725">
    <property type="entry name" value="YgjP-like_metallopeptidase"/>
</dbReference>
<dbReference type="AlphaFoldDB" id="A0A382P7P8"/>
<feature type="domain" description="YgjP-like metallopeptidase" evidence="1">
    <location>
        <begin position="28"/>
        <end position="78"/>
    </location>
</feature>
<feature type="domain" description="YgjP-like metallopeptidase" evidence="1">
    <location>
        <begin position="88"/>
        <end position="182"/>
    </location>
</feature>
<sequence>MYLAKSRVTVELEDIGPVLFERSLRAQHININVKPQSGVRVAVPKGISFRKAINFAKSKTSWIQRHQKRLKALLEKKKQIGEVSNVPAAKELLRIRLKELAKQYDYEFNRVFIRQQKTRWGSCSAKNNINLNLKLVLLPARLMDYVIMHELVHTSHKNHGPLFWKELDRITGDAKGLSKKVKSFGVGIL</sequence>
<name>A0A382P7P8_9ZZZZ</name>
<evidence type="ECO:0000313" key="2">
    <source>
        <dbReference type="EMBL" id="SVC69439.1"/>
    </source>
</evidence>
<dbReference type="PANTHER" id="PTHR30399:SF1">
    <property type="entry name" value="UTP PYROPHOSPHATASE"/>
    <property type="match status" value="1"/>
</dbReference>
<protein>
    <recommendedName>
        <fullName evidence="1">YgjP-like metallopeptidase domain-containing protein</fullName>
    </recommendedName>
</protein>
<dbReference type="PANTHER" id="PTHR30399">
    <property type="entry name" value="UNCHARACTERIZED PROTEIN YGJP"/>
    <property type="match status" value="1"/>
</dbReference>
<proteinExistence type="predicted"/>
<accession>A0A382P7P8</accession>
<dbReference type="CDD" id="cd07344">
    <property type="entry name" value="M48_yhfN_like"/>
    <property type="match status" value="1"/>
</dbReference>
<dbReference type="InterPro" id="IPR053136">
    <property type="entry name" value="UTP_pyrophosphatase-like"/>
</dbReference>
<gene>
    <name evidence="2" type="ORF">METZ01_LOCUS322293</name>
</gene>
<dbReference type="EMBL" id="UINC01105477">
    <property type="protein sequence ID" value="SVC69439.1"/>
    <property type="molecule type" value="Genomic_DNA"/>
</dbReference>
<dbReference type="Pfam" id="PF01863">
    <property type="entry name" value="YgjP-like"/>
    <property type="match status" value="2"/>
</dbReference>
<reference evidence="2" key="1">
    <citation type="submission" date="2018-05" db="EMBL/GenBank/DDBJ databases">
        <authorList>
            <person name="Lanie J.A."/>
            <person name="Ng W.-L."/>
            <person name="Kazmierczak K.M."/>
            <person name="Andrzejewski T.M."/>
            <person name="Davidsen T.M."/>
            <person name="Wayne K.J."/>
            <person name="Tettelin H."/>
            <person name="Glass J.I."/>
            <person name="Rusch D."/>
            <person name="Podicherti R."/>
            <person name="Tsui H.-C.T."/>
            <person name="Winkler M.E."/>
        </authorList>
    </citation>
    <scope>NUCLEOTIDE SEQUENCE</scope>
</reference>
<evidence type="ECO:0000259" key="1">
    <source>
        <dbReference type="Pfam" id="PF01863"/>
    </source>
</evidence>
<dbReference type="Gene3D" id="3.30.2010.10">
    <property type="entry name" value="Metalloproteases ('zincins'), catalytic domain"/>
    <property type="match status" value="1"/>
</dbReference>
<organism evidence="2">
    <name type="scientific">marine metagenome</name>
    <dbReference type="NCBI Taxonomy" id="408172"/>
    <lineage>
        <taxon>unclassified sequences</taxon>
        <taxon>metagenomes</taxon>
        <taxon>ecological metagenomes</taxon>
    </lineage>
</organism>